<proteinExistence type="predicted"/>
<dbReference type="Gene3D" id="3.40.50.300">
    <property type="entry name" value="P-loop containing nucleotide triphosphate hydrolases"/>
    <property type="match status" value="1"/>
</dbReference>
<evidence type="ECO:0000256" key="2">
    <source>
        <dbReference type="ARBA" id="ARBA00022741"/>
    </source>
</evidence>
<keyword evidence="3 5" id="KW-0067">ATP-binding</keyword>
<dbReference type="GO" id="GO:0005524">
    <property type="term" value="F:ATP binding"/>
    <property type="evidence" value="ECO:0007669"/>
    <property type="project" value="UniProtKB-KW"/>
</dbReference>
<protein>
    <submittedName>
        <fullName evidence="5">ABC transporter ATP-binding protein</fullName>
    </submittedName>
</protein>
<dbReference type="GO" id="GO:0005886">
    <property type="term" value="C:plasma membrane"/>
    <property type="evidence" value="ECO:0007669"/>
    <property type="project" value="TreeGrafter"/>
</dbReference>
<keyword evidence="6" id="KW-1185">Reference proteome</keyword>
<dbReference type="InterPro" id="IPR017871">
    <property type="entry name" value="ABC_transporter-like_CS"/>
</dbReference>
<organism evidence="5 6">
    <name type="scientific">Alloalcanivorax xenomutans</name>
    <dbReference type="NCBI Taxonomy" id="1094342"/>
    <lineage>
        <taxon>Bacteria</taxon>
        <taxon>Pseudomonadati</taxon>
        <taxon>Pseudomonadota</taxon>
        <taxon>Gammaproteobacteria</taxon>
        <taxon>Oceanospirillales</taxon>
        <taxon>Alcanivoracaceae</taxon>
        <taxon>Alloalcanivorax</taxon>
    </lineage>
</organism>
<dbReference type="InterPro" id="IPR003593">
    <property type="entry name" value="AAA+_ATPase"/>
</dbReference>
<dbReference type="Proteomes" id="UP001107961">
    <property type="component" value="Unassembled WGS sequence"/>
</dbReference>
<evidence type="ECO:0000259" key="4">
    <source>
        <dbReference type="PROSITE" id="PS50893"/>
    </source>
</evidence>
<evidence type="ECO:0000313" key="5">
    <source>
        <dbReference type="EMBL" id="MCE7508491.1"/>
    </source>
</evidence>
<dbReference type="GO" id="GO:0005304">
    <property type="term" value="F:L-valine transmembrane transporter activity"/>
    <property type="evidence" value="ECO:0007669"/>
    <property type="project" value="TreeGrafter"/>
</dbReference>
<dbReference type="PANTHER" id="PTHR45772:SF7">
    <property type="entry name" value="AMINO ACID ABC TRANSPORTER ATP-BINDING PROTEIN"/>
    <property type="match status" value="1"/>
</dbReference>
<dbReference type="GO" id="GO:0015808">
    <property type="term" value="P:L-alanine transport"/>
    <property type="evidence" value="ECO:0007669"/>
    <property type="project" value="TreeGrafter"/>
</dbReference>
<dbReference type="Pfam" id="PF12399">
    <property type="entry name" value="BCA_ABC_TP_C"/>
    <property type="match status" value="1"/>
</dbReference>
<keyword evidence="2" id="KW-0547">Nucleotide-binding</keyword>
<dbReference type="KEGG" id="axe:P40_12650"/>
<dbReference type="GO" id="GO:0015188">
    <property type="term" value="F:L-isoleucine transmembrane transporter activity"/>
    <property type="evidence" value="ECO:0007669"/>
    <property type="project" value="TreeGrafter"/>
</dbReference>
<dbReference type="InterPro" id="IPR003439">
    <property type="entry name" value="ABC_transporter-like_ATP-bd"/>
</dbReference>
<dbReference type="Pfam" id="PF00005">
    <property type="entry name" value="ABC_tran"/>
    <property type="match status" value="1"/>
</dbReference>
<dbReference type="SMART" id="SM00382">
    <property type="entry name" value="AAA"/>
    <property type="match status" value="1"/>
</dbReference>
<reference evidence="5" key="1">
    <citation type="submission" date="2022-01" db="EMBL/GenBank/DDBJ databases">
        <authorList>
            <person name="Karlyshev A.V."/>
            <person name="Jaspars M."/>
        </authorList>
    </citation>
    <scope>NUCLEOTIDE SEQUENCE</scope>
    <source>
        <strain evidence="5">AGSA3-2</strain>
    </source>
</reference>
<dbReference type="CDD" id="cd03219">
    <property type="entry name" value="ABC_Mj1267_LivG_branched"/>
    <property type="match status" value="1"/>
</dbReference>
<dbReference type="InterPro" id="IPR032823">
    <property type="entry name" value="BCA_ABC_TP_C"/>
</dbReference>
<dbReference type="GO" id="GO:0015192">
    <property type="term" value="F:L-phenylalanine transmembrane transporter activity"/>
    <property type="evidence" value="ECO:0007669"/>
    <property type="project" value="TreeGrafter"/>
</dbReference>
<feature type="domain" description="ABC transporter" evidence="4">
    <location>
        <begin position="4"/>
        <end position="250"/>
    </location>
</feature>
<dbReference type="GO" id="GO:0016887">
    <property type="term" value="F:ATP hydrolysis activity"/>
    <property type="evidence" value="ECO:0007669"/>
    <property type="project" value="InterPro"/>
</dbReference>
<dbReference type="InterPro" id="IPR027417">
    <property type="entry name" value="P-loop_NTPase"/>
</dbReference>
<dbReference type="AlphaFoldDB" id="A0A9Q3W4J8"/>
<dbReference type="PROSITE" id="PS50893">
    <property type="entry name" value="ABC_TRANSPORTER_2"/>
    <property type="match status" value="1"/>
</dbReference>
<dbReference type="SUPFAM" id="SSF52540">
    <property type="entry name" value="P-loop containing nucleoside triphosphate hydrolases"/>
    <property type="match status" value="1"/>
</dbReference>
<dbReference type="PANTHER" id="PTHR45772">
    <property type="entry name" value="CONSERVED COMPONENT OF ABC TRANSPORTER FOR NATURAL AMINO ACIDS-RELATED"/>
    <property type="match status" value="1"/>
</dbReference>
<keyword evidence="1" id="KW-0813">Transport</keyword>
<gene>
    <name evidence="5" type="ORF">LZG35_07555</name>
</gene>
<dbReference type="RefSeq" id="WP_080531120.1">
    <property type="nucleotide sequence ID" value="NZ_CP012331.1"/>
</dbReference>
<dbReference type="GO" id="GO:1903805">
    <property type="term" value="P:L-valine import across plasma membrane"/>
    <property type="evidence" value="ECO:0007669"/>
    <property type="project" value="TreeGrafter"/>
</dbReference>
<evidence type="ECO:0000256" key="1">
    <source>
        <dbReference type="ARBA" id="ARBA00022448"/>
    </source>
</evidence>
<evidence type="ECO:0000313" key="6">
    <source>
        <dbReference type="Proteomes" id="UP001107961"/>
    </source>
</evidence>
<dbReference type="EMBL" id="JAJVKT010000007">
    <property type="protein sequence ID" value="MCE7508491.1"/>
    <property type="molecule type" value="Genomic_DNA"/>
</dbReference>
<accession>A0A9Q3W4J8</accession>
<dbReference type="PROSITE" id="PS00211">
    <property type="entry name" value="ABC_TRANSPORTER_1"/>
    <property type="match status" value="1"/>
</dbReference>
<dbReference type="FunFam" id="3.40.50.300:FF:000421">
    <property type="entry name" value="Branched-chain amino acid ABC transporter ATP-binding protein"/>
    <property type="match status" value="1"/>
</dbReference>
<comment type="caution">
    <text evidence="5">The sequence shown here is derived from an EMBL/GenBank/DDBJ whole genome shotgun (WGS) entry which is preliminary data.</text>
</comment>
<dbReference type="GO" id="GO:0042941">
    <property type="term" value="P:D-alanine transmembrane transport"/>
    <property type="evidence" value="ECO:0007669"/>
    <property type="project" value="TreeGrafter"/>
</dbReference>
<name>A0A9Q3W4J8_9GAMM</name>
<evidence type="ECO:0000256" key="3">
    <source>
        <dbReference type="ARBA" id="ARBA00022840"/>
    </source>
</evidence>
<dbReference type="InterPro" id="IPR051120">
    <property type="entry name" value="ABC_AA/LPS_Transport"/>
</dbReference>
<dbReference type="GO" id="GO:1903806">
    <property type="term" value="P:L-isoleucine import across plasma membrane"/>
    <property type="evidence" value="ECO:0007669"/>
    <property type="project" value="TreeGrafter"/>
</dbReference>
<sequence>MDILKVDQVCKSYGALEVLKQVSLAVSQGSIFAIIGPNGAGKTTLFKVMTGESPANGGSVWFHGEDVTSAPAHRRARAGIGRTFQVARVFNDFSVRENVIAAVEARRRNQRQSLGRWWAIKPDSAVVSEAEALIDEIGLDGSEDVAARFLSHGDRKRLEFVIALALQPRLLMLDEPTAGMSPADRLGIAELIVRIRDRLGVTVVMTEHDMDIVFKLADRVLVLNYGEVVVTGTVEEIRGNPAVQEVYLGKEVLHA</sequence>